<evidence type="ECO:0000256" key="3">
    <source>
        <dbReference type="ARBA" id="ARBA00009120"/>
    </source>
</evidence>
<evidence type="ECO:0000256" key="10">
    <source>
        <dbReference type="ARBA" id="ARBA00023136"/>
    </source>
</evidence>
<evidence type="ECO:0000256" key="9">
    <source>
        <dbReference type="ARBA" id="ARBA00022989"/>
    </source>
</evidence>
<evidence type="ECO:0000256" key="1">
    <source>
        <dbReference type="ARBA" id="ARBA00003321"/>
    </source>
</evidence>
<dbReference type="NCBIfam" id="TIGR01272">
    <property type="entry name" value="gluP"/>
    <property type="match status" value="1"/>
</dbReference>
<evidence type="ECO:0000256" key="4">
    <source>
        <dbReference type="ARBA" id="ARBA00022448"/>
    </source>
</evidence>
<feature type="transmembrane region" description="Helical" evidence="11">
    <location>
        <begin position="88"/>
        <end position="108"/>
    </location>
</feature>
<keyword evidence="7 12" id="KW-0762">Sugar transport</keyword>
<evidence type="ECO:0000313" key="13">
    <source>
        <dbReference type="Proteomes" id="UP000036955"/>
    </source>
</evidence>
<gene>
    <name evidence="12" type="ORF">ACS77_07505</name>
</gene>
<feature type="transmembrane region" description="Helical" evidence="11">
    <location>
        <begin position="158"/>
        <end position="179"/>
    </location>
</feature>
<keyword evidence="10 11" id="KW-0472">Membrane</keyword>
<keyword evidence="8 11" id="KW-0812">Transmembrane</keyword>
<feature type="transmembrane region" description="Helical" evidence="11">
    <location>
        <begin position="373"/>
        <end position="393"/>
    </location>
</feature>
<feature type="transmembrane region" description="Helical" evidence="11">
    <location>
        <begin position="59"/>
        <end position="81"/>
    </location>
</feature>
<dbReference type="Proteomes" id="UP000036955">
    <property type="component" value="Unassembled WGS sequence"/>
</dbReference>
<evidence type="ECO:0000256" key="7">
    <source>
        <dbReference type="ARBA" id="ARBA00022597"/>
    </source>
</evidence>
<organism evidence="12 13">
    <name type="scientific">Pseudomonas syringae</name>
    <dbReference type="NCBI Taxonomy" id="317"/>
    <lineage>
        <taxon>Bacteria</taxon>
        <taxon>Pseudomonadati</taxon>
        <taxon>Pseudomonadota</taxon>
        <taxon>Gammaproteobacteria</taxon>
        <taxon>Pseudomonadales</taxon>
        <taxon>Pseudomonadaceae</taxon>
        <taxon>Pseudomonas</taxon>
    </lineage>
</organism>
<feature type="transmembrane region" description="Helical" evidence="11">
    <location>
        <begin position="22"/>
        <end position="39"/>
    </location>
</feature>
<keyword evidence="9 11" id="KW-1133">Transmembrane helix</keyword>
<dbReference type="GO" id="GO:0005886">
    <property type="term" value="C:plasma membrane"/>
    <property type="evidence" value="ECO:0007669"/>
    <property type="project" value="UniProtKB-SubCell"/>
</dbReference>
<evidence type="ECO:0000256" key="8">
    <source>
        <dbReference type="ARBA" id="ARBA00022692"/>
    </source>
</evidence>
<dbReference type="PATRIC" id="fig|317.197.peg.634"/>
<reference evidence="12 13" key="1">
    <citation type="submission" date="2015-06" db="EMBL/GenBank/DDBJ databases">
        <authorList>
            <person name="Hoefler B.C."/>
            <person name="Straight P.D."/>
        </authorList>
    </citation>
    <scope>NUCLEOTIDE SEQUENCE [LARGE SCALE GENOMIC DNA]</scope>
    <source>
        <strain evidence="12 13">Riq4</strain>
    </source>
</reference>
<dbReference type="GO" id="GO:0055056">
    <property type="term" value="F:D-glucose transmembrane transporter activity"/>
    <property type="evidence" value="ECO:0007669"/>
    <property type="project" value="InterPro"/>
</dbReference>
<accession>A0A0L1MIV6</accession>
<proteinExistence type="inferred from homology"/>
<keyword evidence="4" id="KW-0813">Transport</keyword>
<feature type="transmembrane region" description="Helical" evidence="11">
    <location>
        <begin position="290"/>
        <end position="309"/>
    </location>
</feature>
<comment type="similarity">
    <text evidence="3">Belongs to the major facilitator superfamily. FHS transporter (TC 2.A.1.7) family.</text>
</comment>
<dbReference type="InterPro" id="IPR050375">
    <property type="entry name" value="MFS_TsgA-like"/>
</dbReference>
<comment type="function">
    <text evidence="1">Intake of glucose and galactose.</text>
</comment>
<dbReference type="AlphaFoldDB" id="A0A0L1MIV6"/>
<dbReference type="GO" id="GO:0005354">
    <property type="term" value="F:galactose transmembrane transporter activity"/>
    <property type="evidence" value="ECO:0007669"/>
    <property type="project" value="InterPro"/>
</dbReference>
<dbReference type="Gene3D" id="1.20.1250.20">
    <property type="entry name" value="MFS general substrate transporter like domains"/>
    <property type="match status" value="2"/>
</dbReference>
<feature type="transmembrane region" description="Helical" evidence="11">
    <location>
        <begin position="339"/>
        <end position="361"/>
    </location>
</feature>
<dbReference type="InterPro" id="IPR011701">
    <property type="entry name" value="MFS"/>
</dbReference>
<feature type="transmembrane region" description="Helical" evidence="11">
    <location>
        <begin position="316"/>
        <end position="333"/>
    </location>
</feature>
<comment type="subcellular location">
    <subcellularLocation>
        <location evidence="2">Cell inner membrane</location>
        <topology evidence="2">Multi-pass membrane protein</topology>
    </subcellularLocation>
</comment>
<protein>
    <submittedName>
        <fullName evidence="12">Glucose transporter</fullName>
    </submittedName>
</protein>
<feature type="transmembrane region" description="Helical" evidence="11">
    <location>
        <begin position="114"/>
        <end position="137"/>
    </location>
</feature>
<sequence>MTNASASATVTNSLATPHAQRMSTYVFALFFILGSITSLNDVLVPKLKHLFSLSYTEAMLVQSSFFFAYFIFAIPAGLLISRIGYMRAAVLGLLLMAGGCLLFIPAAQSALFPAFLGALFVLAIGVTTVQVVANPLLSLLGTAAMAPSRLTLGHAFNSLGTTVAPYLGAILILGSLNAVDTSALSPAELTSFLSQEASVISNTYASITLFICIVALIVWLKRNELQPSTRPERLNPLAALDLLKQPRFALGTVCIFLYVGAEVTIGSLITDYLMLPTTLALPAEAAGKHVAFYWGGALVGRFIGSALMRTFAPGKLLAFAATAVIVLLTISATTQGVVAGWSLLAVGLFNSIMFPTIFTLATAGLGHRAAEGSGLFCCAIVGGAFIPPLTGYAADLSTLAMALSVPATCYAGIAIYGWYARAPKH</sequence>
<keyword evidence="6" id="KW-0997">Cell inner membrane</keyword>
<evidence type="ECO:0000256" key="11">
    <source>
        <dbReference type="SAM" id="Phobius"/>
    </source>
</evidence>
<evidence type="ECO:0000256" key="2">
    <source>
        <dbReference type="ARBA" id="ARBA00004429"/>
    </source>
</evidence>
<dbReference type="EMBL" id="LFQK01000013">
    <property type="protein sequence ID" value="KNH28366.1"/>
    <property type="molecule type" value="Genomic_DNA"/>
</dbReference>
<feature type="transmembrane region" description="Helical" evidence="11">
    <location>
        <begin position="399"/>
        <end position="419"/>
    </location>
</feature>
<dbReference type="InterPro" id="IPR036259">
    <property type="entry name" value="MFS_trans_sf"/>
</dbReference>
<name>A0A0L1MIV6_PSESX</name>
<dbReference type="CDD" id="cd17394">
    <property type="entry name" value="MFS_FucP_like"/>
    <property type="match status" value="1"/>
</dbReference>
<dbReference type="SUPFAM" id="SSF103473">
    <property type="entry name" value="MFS general substrate transporter"/>
    <property type="match status" value="1"/>
</dbReference>
<feature type="transmembrane region" description="Helical" evidence="11">
    <location>
        <begin position="248"/>
        <end position="270"/>
    </location>
</feature>
<evidence type="ECO:0000313" key="12">
    <source>
        <dbReference type="EMBL" id="KNH28366.1"/>
    </source>
</evidence>
<evidence type="ECO:0000256" key="6">
    <source>
        <dbReference type="ARBA" id="ARBA00022519"/>
    </source>
</evidence>
<feature type="transmembrane region" description="Helical" evidence="11">
    <location>
        <begin position="199"/>
        <end position="220"/>
    </location>
</feature>
<comment type="caution">
    <text evidence="12">The sequence shown here is derived from an EMBL/GenBank/DDBJ whole genome shotgun (WGS) entry which is preliminary data.</text>
</comment>
<dbReference type="InterPro" id="IPR005964">
    <property type="entry name" value="Glc/Gal_transptr_bac"/>
</dbReference>
<dbReference type="PANTHER" id="PTHR43702:SF3">
    <property type="entry name" value="PROTEIN TSGA"/>
    <property type="match status" value="1"/>
</dbReference>
<keyword evidence="5" id="KW-1003">Cell membrane</keyword>
<dbReference type="GO" id="GO:1904659">
    <property type="term" value="P:D-glucose transmembrane transport"/>
    <property type="evidence" value="ECO:0007669"/>
    <property type="project" value="InterPro"/>
</dbReference>
<dbReference type="Pfam" id="PF07690">
    <property type="entry name" value="MFS_1"/>
    <property type="match status" value="1"/>
</dbReference>
<dbReference type="OrthoDB" id="9795150at2"/>
<evidence type="ECO:0000256" key="5">
    <source>
        <dbReference type="ARBA" id="ARBA00022475"/>
    </source>
</evidence>
<dbReference type="PANTHER" id="PTHR43702">
    <property type="entry name" value="L-FUCOSE-PROTON SYMPORTER"/>
    <property type="match status" value="1"/>
</dbReference>